<proteinExistence type="predicted"/>
<keyword evidence="4" id="KW-0732">Signal</keyword>
<keyword evidence="6 11" id="KW-0560">Oxidoreductase</keyword>
<comment type="subcellular location">
    <subcellularLocation>
        <location evidence="1">Periplasm</location>
    </subcellularLocation>
</comment>
<feature type="domain" description="Cytochrome c" evidence="10">
    <location>
        <begin position="222"/>
        <end position="345"/>
    </location>
</feature>
<keyword evidence="2 8" id="KW-0349">Heme</keyword>
<dbReference type="Proteomes" id="UP000199032">
    <property type="component" value="Unassembled WGS sequence"/>
</dbReference>
<feature type="binding site" description="covalent" evidence="8">
    <location>
        <position position="237"/>
    </location>
    <ligand>
        <name>heme c</name>
        <dbReference type="ChEBI" id="CHEBI:61717"/>
        <label>2</label>
    </ligand>
</feature>
<dbReference type="PANTHER" id="PTHR30600">
    <property type="entry name" value="CYTOCHROME C PEROXIDASE-RELATED"/>
    <property type="match status" value="1"/>
</dbReference>
<dbReference type="GO" id="GO:0042597">
    <property type="term" value="C:periplasmic space"/>
    <property type="evidence" value="ECO:0007669"/>
    <property type="project" value="UniProtKB-SubCell"/>
</dbReference>
<feature type="binding site" description="axial binding residue" evidence="9">
    <location>
        <position position="241"/>
    </location>
    <ligand>
        <name>heme c</name>
        <dbReference type="ChEBI" id="CHEBI:61717"/>
        <label>2</label>
    </ligand>
    <ligandPart>
        <name>Fe</name>
        <dbReference type="ChEBI" id="CHEBI:18248"/>
    </ligandPart>
</feature>
<dbReference type="PANTHER" id="PTHR30600:SF10">
    <property type="entry name" value="BLL6722 PROTEIN"/>
    <property type="match status" value="1"/>
</dbReference>
<evidence type="ECO:0000256" key="9">
    <source>
        <dbReference type="PIRSR" id="PIRSR000294-2"/>
    </source>
</evidence>
<feature type="domain" description="Cytochrome c" evidence="10">
    <location>
        <begin position="69"/>
        <end position="201"/>
    </location>
</feature>
<evidence type="ECO:0000256" key="4">
    <source>
        <dbReference type="ARBA" id="ARBA00022729"/>
    </source>
</evidence>
<reference evidence="11 12" key="1">
    <citation type="submission" date="2015-10" db="EMBL/GenBank/DDBJ databases">
        <authorList>
            <person name="Gilbert D.G."/>
        </authorList>
    </citation>
    <scope>NUCLEOTIDE SEQUENCE [LARGE SCALE GENOMIC DNA]</scope>
    <source>
        <strain evidence="11">COMA1</strain>
    </source>
</reference>
<dbReference type="Gene3D" id="1.10.760.10">
    <property type="entry name" value="Cytochrome c-like domain"/>
    <property type="match status" value="2"/>
</dbReference>
<evidence type="ECO:0000256" key="2">
    <source>
        <dbReference type="ARBA" id="ARBA00022617"/>
    </source>
</evidence>
<feature type="binding site" description="covalent" evidence="8">
    <location>
        <position position="94"/>
    </location>
    <ligand>
        <name>heme c</name>
        <dbReference type="ChEBI" id="CHEBI:61717"/>
        <label>1</label>
    </ligand>
</feature>
<protein>
    <submittedName>
        <fullName evidence="11">Cytochrome c551 peroxidase</fullName>
        <ecNumber evidence="11">1.11.1.5</ecNumber>
    </submittedName>
</protein>
<keyword evidence="11" id="KW-0575">Peroxidase</keyword>
<feature type="binding site" description="covalent" evidence="8">
    <location>
        <position position="91"/>
    </location>
    <ligand>
        <name>heme c</name>
        <dbReference type="ChEBI" id="CHEBI:61717"/>
        <label>1</label>
    </ligand>
</feature>
<keyword evidence="5" id="KW-0574">Periplasm</keyword>
<keyword evidence="3 9" id="KW-0479">Metal-binding</keyword>
<feature type="binding site" description="covalent" evidence="8">
    <location>
        <position position="240"/>
    </location>
    <ligand>
        <name>heme c</name>
        <dbReference type="ChEBI" id="CHEBI:61717"/>
        <label>2</label>
    </ligand>
</feature>
<dbReference type="AlphaFoldDB" id="A0A0S4L5Z1"/>
<evidence type="ECO:0000256" key="6">
    <source>
        <dbReference type="ARBA" id="ARBA00023002"/>
    </source>
</evidence>
<evidence type="ECO:0000313" key="12">
    <source>
        <dbReference type="Proteomes" id="UP000199032"/>
    </source>
</evidence>
<comment type="cofactor">
    <cofactor evidence="8">
        <name>heme</name>
        <dbReference type="ChEBI" id="CHEBI:30413"/>
    </cofactor>
    <text evidence="8">Binds 2 heme groups.</text>
</comment>
<keyword evidence="12" id="KW-1185">Reference proteome</keyword>
<evidence type="ECO:0000256" key="5">
    <source>
        <dbReference type="ARBA" id="ARBA00022764"/>
    </source>
</evidence>
<dbReference type="InterPro" id="IPR036909">
    <property type="entry name" value="Cyt_c-like_dom_sf"/>
</dbReference>
<dbReference type="PROSITE" id="PS51007">
    <property type="entry name" value="CYTC"/>
    <property type="match status" value="2"/>
</dbReference>
<evidence type="ECO:0000313" key="11">
    <source>
        <dbReference type="EMBL" id="CUS32217.1"/>
    </source>
</evidence>
<name>A0A0S4L5Z1_9BACT</name>
<dbReference type="GO" id="GO:0020037">
    <property type="term" value="F:heme binding"/>
    <property type="evidence" value="ECO:0007669"/>
    <property type="project" value="InterPro"/>
</dbReference>
<evidence type="ECO:0000259" key="10">
    <source>
        <dbReference type="PROSITE" id="PS51007"/>
    </source>
</evidence>
<organism evidence="11 12">
    <name type="scientific">Candidatus Nitrospira nitrosa</name>
    <dbReference type="NCBI Taxonomy" id="1742972"/>
    <lineage>
        <taxon>Bacteria</taxon>
        <taxon>Pseudomonadati</taxon>
        <taxon>Nitrospirota</taxon>
        <taxon>Nitrospiria</taxon>
        <taxon>Nitrospirales</taxon>
        <taxon>Nitrospiraceae</taxon>
        <taxon>Nitrospira</taxon>
    </lineage>
</organism>
<dbReference type="STRING" id="1742972.COMA1_10509"/>
<accession>A0A0S4L5Z1</accession>
<dbReference type="InterPro" id="IPR004852">
    <property type="entry name" value="Di-haem_cyt_c_peroxidsae"/>
</dbReference>
<gene>
    <name evidence="11" type="primary">ccpA</name>
    <name evidence="11" type="ORF">COMA1_10509</name>
</gene>
<evidence type="ECO:0000256" key="8">
    <source>
        <dbReference type="PIRSR" id="PIRSR000294-1"/>
    </source>
</evidence>
<dbReference type="InterPro" id="IPR026259">
    <property type="entry name" value="MauG/Cytc_peroxidase"/>
</dbReference>
<dbReference type="Pfam" id="PF03150">
    <property type="entry name" value="CCP_MauG"/>
    <property type="match status" value="1"/>
</dbReference>
<dbReference type="GO" id="GO:0009055">
    <property type="term" value="F:electron transfer activity"/>
    <property type="evidence" value="ECO:0007669"/>
    <property type="project" value="InterPro"/>
</dbReference>
<evidence type="ECO:0000256" key="1">
    <source>
        <dbReference type="ARBA" id="ARBA00004418"/>
    </source>
</evidence>
<evidence type="ECO:0000256" key="3">
    <source>
        <dbReference type="ARBA" id="ARBA00022723"/>
    </source>
</evidence>
<dbReference type="PIRSF" id="PIRSF000294">
    <property type="entry name" value="Cytochrome-c_peroxidase"/>
    <property type="match status" value="1"/>
</dbReference>
<dbReference type="InterPro" id="IPR051395">
    <property type="entry name" value="Cytochrome_c_Peroxidase/MauG"/>
</dbReference>
<dbReference type="EMBL" id="CZQA01000001">
    <property type="protein sequence ID" value="CUS32217.1"/>
    <property type="molecule type" value="Genomic_DNA"/>
</dbReference>
<dbReference type="SUPFAM" id="SSF46626">
    <property type="entry name" value="Cytochrome c"/>
    <property type="match status" value="2"/>
</dbReference>
<sequence length="360" mass="39600">MVRRAIAGRGLWAGALAFGLVMAMPLVPVIGEDGQGHRAFAGEPVTLPTIAGLEDPNTYVPADNPLTKEKIELGRAIFFDKRMSKDNTIACASCHMAKKGFADGMPVSTGIKGQKGGRSAPVSFNRVYSKAQFWDGRAATLEDQSIGPFANPIEHGFANHDEMVAKMKKMPGYRKLFQEVFGGEITIQDVGRAVASFQRTVLSGNSAVDKYDIGGDQNALSDAAKRGLELFRGKARCTRCHSGFNFTDEKFHNLGIGWDDNKVDLGRYMETKNPEDIGAFKTPTLREISRTAPYMHDGRFKTLEEVVKFYNQGGVKNPHQDNTIIPLEMTEDEQQDLVAMLKSLNGEGWQHVAPPKSYPK</sequence>
<keyword evidence="7 9" id="KW-0408">Iron</keyword>
<feature type="binding site" description="axial binding residue" evidence="9">
    <location>
        <position position="95"/>
    </location>
    <ligand>
        <name>heme c</name>
        <dbReference type="ChEBI" id="CHEBI:61717"/>
        <label>1</label>
    </ligand>
    <ligandPart>
        <name>Fe</name>
        <dbReference type="ChEBI" id="CHEBI:18248"/>
    </ligandPart>
</feature>
<comment type="PTM">
    <text evidence="8">Binds 2 heme groups per subunit.</text>
</comment>
<dbReference type="InterPro" id="IPR009056">
    <property type="entry name" value="Cyt_c-like_dom"/>
</dbReference>
<dbReference type="EC" id="1.11.1.5" evidence="11"/>
<dbReference type="GO" id="GO:0046872">
    <property type="term" value="F:metal ion binding"/>
    <property type="evidence" value="ECO:0007669"/>
    <property type="project" value="UniProtKB-KW"/>
</dbReference>
<dbReference type="GO" id="GO:0004130">
    <property type="term" value="F:cytochrome-c peroxidase activity"/>
    <property type="evidence" value="ECO:0007669"/>
    <property type="project" value="UniProtKB-EC"/>
</dbReference>
<dbReference type="RefSeq" id="WP_245630815.1">
    <property type="nucleotide sequence ID" value="NZ_CZQA01000001.1"/>
</dbReference>
<evidence type="ECO:0000256" key="7">
    <source>
        <dbReference type="ARBA" id="ARBA00023004"/>
    </source>
</evidence>